<dbReference type="GO" id="GO:0031640">
    <property type="term" value="P:killing of cells of another organism"/>
    <property type="evidence" value="ECO:0007669"/>
    <property type="project" value="UniProtKB-KW"/>
</dbReference>
<evidence type="ECO:0000313" key="8">
    <source>
        <dbReference type="Ensembl" id="ENSMMDP00005013229.1"/>
    </source>
</evidence>
<dbReference type="InterPro" id="IPR001870">
    <property type="entry name" value="B30.2/SPRY"/>
</dbReference>
<dbReference type="InterPro" id="IPR056072">
    <property type="entry name" value="SNTX_MACPF/CDC-like_dom"/>
</dbReference>
<dbReference type="Gene3D" id="2.60.120.920">
    <property type="match status" value="1"/>
</dbReference>
<dbReference type="InterPro" id="IPR003879">
    <property type="entry name" value="Butyrophylin_SPRY"/>
</dbReference>
<keyword evidence="4" id="KW-0800">Toxin</keyword>
<reference evidence="8" key="1">
    <citation type="submission" date="2019-06" db="EMBL/GenBank/DDBJ databases">
        <authorList>
            <consortium name="Wellcome Sanger Institute Data Sharing"/>
        </authorList>
    </citation>
    <scope>NUCLEOTIDE SEQUENCE [LARGE SCALE GENOMIC DNA]</scope>
</reference>
<name>A0A667XLU8_9TELE</name>
<evidence type="ECO:0000256" key="1">
    <source>
        <dbReference type="ARBA" id="ARBA00004613"/>
    </source>
</evidence>
<dbReference type="InterPro" id="IPR013320">
    <property type="entry name" value="ConA-like_dom_sf"/>
</dbReference>
<reference evidence="8" key="3">
    <citation type="submission" date="2025-09" db="UniProtKB">
        <authorList>
            <consortium name="Ensembl"/>
        </authorList>
    </citation>
    <scope>IDENTIFICATION</scope>
</reference>
<dbReference type="Pfam" id="PF24674">
    <property type="entry name" value="MACPF_SNTX"/>
    <property type="match status" value="1"/>
</dbReference>
<dbReference type="PANTHER" id="PTHR31594:SF16">
    <property type="entry name" value="SI:CH211-281L24.3"/>
    <property type="match status" value="1"/>
</dbReference>
<evidence type="ECO:0000256" key="5">
    <source>
        <dbReference type="ARBA" id="ARBA00022735"/>
    </source>
</evidence>
<dbReference type="Pfam" id="PF18078">
    <property type="entry name" value="Thioredoxin_11"/>
    <property type="match status" value="1"/>
</dbReference>
<dbReference type="PROSITE" id="PS50188">
    <property type="entry name" value="B302_SPRY"/>
    <property type="match status" value="1"/>
</dbReference>
<evidence type="ECO:0000256" key="6">
    <source>
        <dbReference type="ARBA" id="ARBA00022852"/>
    </source>
</evidence>
<dbReference type="CDD" id="cd16040">
    <property type="entry name" value="SPRY_PRY_SNTX"/>
    <property type="match status" value="1"/>
</dbReference>
<dbReference type="SUPFAM" id="SSF49899">
    <property type="entry name" value="Concanavalin A-like lectins/glucanases"/>
    <property type="match status" value="1"/>
</dbReference>
<dbReference type="PANTHER" id="PTHR31594">
    <property type="entry name" value="AIG1-TYPE G DOMAIN-CONTAINING PROTEIN"/>
    <property type="match status" value="1"/>
</dbReference>
<dbReference type="Proteomes" id="UP000472263">
    <property type="component" value="Chromosome 19"/>
</dbReference>
<dbReference type="AlphaFoldDB" id="A0A667XLU8"/>
<dbReference type="Pfam" id="PF21109">
    <property type="entry name" value="Stonustoxin_helical"/>
    <property type="match status" value="1"/>
</dbReference>
<evidence type="ECO:0000313" key="9">
    <source>
        <dbReference type="Proteomes" id="UP000472263"/>
    </source>
</evidence>
<dbReference type="InterPro" id="IPR043136">
    <property type="entry name" value="B30.2/SPRY_sf"/>
</dbReference>
<gene>
    <name evidence="8" type="primary">LOC115378257</name>
</gene>
<comment type="subcellular location">
    <subcellularLocation>
        <location evidence="1">Secreted</location>
    </subcellularLocation>
</comment>
<dbReference type="GO" id="GO:0005576">
    <property type="term" value="C:extracellular region"/>
    <property type="evidence" value="ECO:0007669"/>
    <property type="project" value="UniProtKB-SubCell"/>
</dbReference>
<organism evidence="8 9">
    <name type="scientific">Myripristis murdjan</name>
    <name type="common">pinecone soldierfish</name>
    <dbReference type="NCBI Taxonomy" id="586833"/>
    <lineage>
        <taxon>Eukaryota</taxon>
        <taxon>Metazoa</taxon>
        <taxon>Chordata</taxon>
        <taxon>Craniata</taxon>
        <taxon>Vertebrata</taxon>
        <taxon>Euteleostomi</taxon>
        <taxon>Actinopterygii</taxon>
        <taxon>Neopterygii</taxon>
        <taxon>Teleostei</taxon>
        <taxon>Neoteleostei</taxon>
        <taxon>Acanthomorphata</taxon>
        <taxon>Holocentriformes</taxon>
        <taxon>Holocentridae</taxon>
        <taxon>Myripristis</taxon>
    </lineage>
</organism>
<comment type="similarity">
    <text evidence="2">Belongs to the SNTX/VTX toxin family.</text>
</comment>
<dbReference type="InterPro" id="IPR003877">
    <property type="entry name" value="SPRY_dom"/>
</dbReference>
<evidence type="ECO:0000256" key="2">
    <source>
        <dbReference type="ARBA" id="ARBA00006480"/>
    </source>
</evidence>
<dbReference type="Ensembl" id="ENSMMDT00005013606.1">
    <property type="protein sequence ID" value="ENSMMDP00005013229.1"/>
    <property type="gene ID" value="ENSMMDG00005006778.1"/>
</dbReference>
<keyword evidence="3" id="KW-0964">Secreted</keyword>
<keyword evidence="9" id="KW-1185">Reference proteome</keyword>
<evidence type="ECO:0000256" key="4">
    <source>
        <dbReference type="ARBA" id="ARBA00022656"/>
    </source>
</evidence>
<dbReference type="SMART" id="SM00589">
    <property type="entry name" value="PRY"/>
    <property type="match status" value="1"/>
</dbReference>
<reference evidence="8" key="2">
    <citation type="submission" date="2025-08" db="UniProtKB">
        <authorList>
            <consortium name="Ensembl"/>
        </authorList>
    </citation>
    <scope>IDENTIFICATION</scope>
</reference>
<dbReference type="InterPro" id="IPR040581">
    <property type="entry name" value="Thioredoxin_11"/>
</dbReference>
<dbReference type="InterPro" id="IPR052090">
    <property type="entry name" value="Cytolytic_pore-forming_toxin"/>
</dbReference>
<dbReference type="Pfam" id="PF13765">
    <property type="entry name" value="PRY"/>
    <property type="match status" value="1"/>
</dbReference>
<dbReference type="GO" id="GO:0090729">
    <property type="term" value="F:toxin activity"/>
    <property type="evidence" value="ECO:0007669"/>
    <property type="project" value="UniProtKB-KW"/>
</dbReference>
<dbReference type="InterPro" id="IPR006574">
    <property type="entry name" value="PRY"/>
</dbReference>
<accession>A0A667XLU8</accession>
<dbReference type="InterPro" id="IPR048997">
    <property type="entry name" value="Stonustoxin-like_helical"/>
</dbReference>
<dbReference type="GeneTree" id="ENSGT00390000014380"/>
<protein>
    <submittedName>
        <fullName evidence="8">Neoverrucotoxin subunit alpha-like</fullName>
    </submittedName>
</protein>
<evidence type="ECO:0000256" key="3">
    <source>
        <dbReference type="ARBA" id="ARBA00022525"/>
    </source>
</evidence>
<proteinExistence type="inferred from homology"/>
<evidence type="ECO:0000259" key="7">
    <source>
        <dbReference type="PROSITE" id="PS50188"/>
    </source>
</evidence>
<feature type="domain" description="B30.2/SPRY" evidence="7">
    <location>
        <begin position="508"/>
        <end position="707"/>
    </location>
</feature>
<sequence length="720" mass="80883">MAAENTAVAALGRPFTLGMLYDSRQDKLIPGFTLWDSTTLKENTVVSPQHSSAFEVTASDSIEDKAELLNVETSLKASFLGGLVEVGGSAKYLTDTKKSQNQGRVTLQYKATTKSKQLSMVQLGKKNMQYTEVFEQQLATHVVTGILYGANAFFVFNSEKTQSSSVQDLQGNMEAVIKEIPTIVIEGQGDLQLTDEEKALTKNLSCNFHGDFNLESNPTTFEDAVKTYQQLPKLLAEQEEEAVPLKVWLMPLKNLDAKAAQLTNEISSGLVRKAQSALEELNETVMRCNDALEDKVVKQFPKIQNKVISFKKLCNDYALTLRQTMGKKLPSIRAGEEDESVLEKLFQDRHKSPFSNINLNKWMDSEEREISVMKACLAMMEGTKTTIVQSRKELEELIWAPQVKQALCLVFTSLDGSDPYLTTLDDYLKSPTNLDFKPPAGDQWYLSSEVTTQMREKAKEFFDFAKAMKKNDSMVFLAAAIAIEKFKGATIFHYKQGSRVTDDFSRPELPAVEMIMDKSDLILYACDLNFDPNTAHKYLKLSDGDKKATFRGSHSYPPHPEKFDYHTQVMCKEGLAGRHYWEVVWNGYVGVAVAYKSIGRKGESHSCMFGMAENSWSMLHSGSDMGDVFSAYHKALEASVTPDTYGNRRLGLFLDWQAGTLSYYSVSSDTLSHIYTFRTKFTEPLYPAVSFLVWEGQTKPNQGLFFLHILNNNLPKLELS</sequence>
<dbReference type="PRINTS" id="PR01407">
    <property type="entry name" value="BUTYPHLNCDUF"/>
</dbReference>
<dbReference type="SMART" id="SM00449">
    <property type="entry name" value="SPRY"/>
    <property type="match status" value="1"/>
</dbReference>
<dbReference type="InParanoid" id="A0A667XLU8"/>
<keyword evidence="6" id="KW-0204">Cytolysis</keyword>
<keyword evidence="5" id="KW-0354">Hemolysis</keyword>
<dbReference type="Pfam" id="PF00622">
    <property type="entry name" value="SPRY"/>
    <property type="match status" value="1"/>
</dbReference>